<name>A0A517ZRP8_9PLAN</name>
<dbReference type="InterPro" id="IPR047750">
    <property type="entry name" value="YdjY-like"/>
</dbReference>
<proteinExistence type="predicted"/>
<sequence length="326" mass="36707" precursor="true">MRTFPQILLLLFVTSGMLTTARAADKPAAKKPAKQEKAADALVKLNPEETVLLDLKGKRVLLKTKVVQREAVLEFFCCLSQTLEHESIVSLDSKAMYIHAALLRIGAKPGKPAQFDPEYKPPTGQKIDIFVQWRDKKKTLHRVRAQDWVQRVTRRFYSVPMEKLPNDLKIPAESELRYDKFAKELLWFGPMTEKQKKRLLAWSKDAAYKKGIEKFFDDSQPRKMTAEWVFAGSQFVRDEPGGPEYYLAESGQIISVANFSSSIIDVAMKSTDAEANLLFEAATDQIPPLGTEVTVELIPQFKPVKGEASKKPATTSKTTPSKSSKK</sequence>
<reference evidence="3 4" key="1">
    <citation type="submission" date="2019-02" db="EMBL/GenBank/DDBJ databases">
        <title>Deep-cultivation of Planctomycetes and their phenomic and genomic characterization uncovers novel biology.</title>
        <authorList>
            <person name="Wiegand S."/>
            <person name="Jogler M."/>
            <person name="Boedeker C."/>
            <person name="Pinto D."/>
            <person name="Vollmers J."/>
            <person name="Rivas-Marin E."/>
            <person name="Kohn T."/>
            <person name="Peeters S.H."/>
            <person name="Heuer A."/>
            <person name="Rast P."/>
            <person name="Oberbeckmann S."/>
            <person name="Bunk B."/>
            <person name="Jeske O."/>
            <person name="Meyerdierks A."/>
            <person name="Storesund J.E."/>
            <person name="Kallscheuer N."/>
            <person name="Luecker S."/>
            <person name="Lage O.M."/>
            <person name="Pohl T."/>
            <person name="Merkel B.J."/>
            <person name="Hornburger P."/>
            <person name="Mueller R.-W."/>
            <person name="Bruemmer F."/>
            <person name="Labrenz M."/>
            <person name="Spormann A.M."/>
            <person name="Op den Camp H."/>
            <person name="Overmann J."/>
            <person name="Amann R."/>
            <person name="Jetten M.S.M."/>
            <person name="Mascher T."/>
            <person name="Medema M.H."/>
            <person name="Devos D.P."/>
            <person name="Kaster A.-K."/>
            <person name="Ovreas L."/>
            <person name="Rohde M."/>
            <person name="Galperin M.Y."/>
            <person name="Jogler C."/>
        </authorList>
    </citation>
    <scope>NUCLEOTIDE SEQUENCE [LARGE SCALE GENOMIC DNA]</scope>
    <source>
        <strain evidence="3 4">Mal52</strain>
    </source>
</reference>
<feature type="region of interest" description="Disordered" evidence="1">
    <location>
        <begin position="305"/>
        <end position="326"/>
    </location>
</feature>
<evidence type="ECO:0000256" key="1">
    <source>
        <dbReference type="SAM" id="MobiDB-lite"/>
    </source>
</evidence>
<feature type="signal peptide" evidence="2">
    <location>
        <begin position="1"/>
        <end position="23"/>
    </location>
</feature>
<dbReference type="NCBIfam" id="NF040466">
    <property type="entry name" value="ydjY_domain"/>
    <property type="match status" value="1"/>
</dbReference>
<protein>
    <submittedName>
        <fullName evidence="3">Uncharacterized protein</fullName>
    </submittedName>
</protein>
<organism evidence="3 4">
    <name type="scientific">Symmachiella dynata</name>
    <dbReference type="NCBI Taxonomy" id="2527995"/>
    <lineage>
        <taxon>Bacteria</taxon>
        <taxon>Pseudomonadati</taxon>
        <taxon>Planctomycetota</taxon>
        <taxon>Planctomycetia</taxon>
        <taxon>Planctomycetales</taxon>
        <taxon>Planctomycetaceae</taxon>
        <taxon>Symmachiella</taxon>
    </lineage>
</organism>
<feature type="compositionally biased region" description="Low complexity" evidence="1">
    <location>
        <begin position="311"/>
        <end position="326"/>
    </location>
</feature>
<dbReference type="KEGG" id="sdyn:Mal52_36480"/>
<gene>
    <name evidence="3" type="ORF">Mal52_36480</name>
</gene>
<accession>A0A517ZRP8</accession>
<dbReference type="AlphaFoldDB" id="A0A517ZRP8"/>
<keyword evidence="2" id="KW-0732">Signal</keyword>
<dbReference type="RefSeq" id="WP_145377560.1">
    <property type="nucleotide sequence ID" value="NZ_CP036276.1"/>
</dbReference>
<evidence type="ECO:0000256" key="2">
    <source>
        <dbReference type="SAM" id="SignalP"/>
    </source>
</evidence>
<evidence type="ECO:0000313" key="3">
    <source>
        <dbReference type="EMBL" id="QDU45159.1"/>
    </source>
</evidence>
<feature type="chain" id="PRO_5021859646" evidence="2">
    <location>
        <begin position="24"/>
        <end position="326"/>
    </location>
</feature>
<dbReference type="Proteomes" id="UP000319383">
    <property type="component" value="Chromosome"/>
</dbReference>
<dbReference type="EMBL" id="CP036276">
    <property type="protein sequence ID" value="QDU45159.1"/>
    <property type="molecule type" value="Genomic_DNA"/>
</dbReference>
<keyword evidence="4" id="KW-1185">Reference proteome</keyword>
<evidence type="ECO:0000313" key="4">
    <source>
        <dbReference type="Proteomes" id="UP000319383"/>
    </source>
</evidence>